<protein>
    <submittedName>
        <fullName evidence="1">Uncharacterized protein</fullName>
    </submittedName>
</protein>
<proteinExistence type="predicted"/>
<sequence length="188" mass="22155">MPEKYGIRNSFRQLPLFRFCQNCSMVEAYQKEDSSYDKVKTITRKKNLSKFRVKSDIRRPYGHKNIDCRFRDNQNRDQNRENTKTPPAAVDKYFLCCLQKAKRPAELIHSDEFGLMNPACFDRKSSDQQMQDQYQDRASLGLGLGLAYAVLVLQSDKWSWSWSWSCRVQSWSWSWSCSKTLASLTFIF</sequence>
<keyword evidence="2" id="KW-1185">Reference proteome</keyword>
<evidence type="ECO:0000313" key="1">
    <source>
        <dbReference type="EMBL" id="CAG9767604.1"/>
    </source>
</evidence>
<name>A0A9N9MQK8_9CUCU</name>
<organism evidence="1 2">
    <name type="scientific">Ceutorhynchus assimilis</name>
    <name type="common">cabbage seed weevil</name>
    <dbReference type="NCBI Taxonomy" id="467358"/>
    <lineage>
        <taxon>Eukaryota</taxon>
        <taxon>Metazoa</taxon>
        <taxon>Ecdysozoa</taxon>
        <taxon>Arthropoda</taxon>
        <taxon>Hexapoda</taxon>
        <taxon>Insecta</taxon>
        <taxon>Pterygota</taxon>
        <taxon>Neoptera</taxon>
        <taxon>Endopterygota</taxon>
        <taxon>Coleoptera</taxon>
        <taxon>Polyphaga</taxon>
        <taxon>Cucujiformia</taxon>
        <taxon>Curculionidae</taxon>
        <taxon>Ceutorhynchinae</taxon>
        <taxon>Ceutorhynchus</taxon>
    </lineage>
</organism>
<gene>
    <name evidence="1" type="ORF">CEUTPL_LOCUS8165</name>
</gene>
<accession>A0A9N9MQK8</accession>
<dbReference type="Proteomes" id="UP001152799">
    <property type="component" value="Chromosome 4"/>
</dbReference>
<dbReference type="AlphaFoldDB" id="A0A9N9MQK8"/>
<dbReference type="EMBL" id="OU892280">
    <property type="protein sequence ID" value="CAG9767604.1"/>
    <property type="molecule type" value="Genomic_DNA"/>
</dbReference>
<evidence type="ECO:0000313" key="2">
    <source>
        <dbReference type="Proteomes" id="UP001152799"/>
    </source>
</evidence>
<reference evidence="1" key="1">
    <citation type="submission" date="2022-01" db="EMBL/GenBank/DDBJ databases">
        <authorList>
            <person name="King R."/>
        </authorList>
    </citation>
    <scope>NUCLEOTIDE SEQUENCE</scope>
</reference>